<dbReference type="HOGENOM" id="CLU_023360_3_0_1"/>
<feature type="transmembrane region" description="Helical" evidence="10">
    <location>
        <begin position="408"/>
        <end position="427"/>
    </location>
</feature>
<dbReference type="OMA" id="WPGKLFG"/>
<feature type="transmembrane region" description="Helical" evidence="10">
    <location>
        <begin position="160"/>
        <end position="183"/>
    </location>
</feature>
<dbReference type="PANTHER" id="PTHR13117">
    <property type="entry name" value="ENDOPLASMIC RETICULUM MULTISPAN TRANSMEMBRANE PROTEIN-RELATED"/>
    <property type="match status" value="1"/>
</dbReference>
<feature type="transmembrane region" description="Helical" evidence="10">
    <location>
        <begin position="500"/>
        <end position="521"/>
    </location>
</feature>
<feature type="transmembrane region" description="Helical" evidence="10">
    <location>
        <begin position="127"/>
        <end position="148"/>
    </location>
</feature>
<feature type="transmembrane region" description="Helical" evidence="10">
    <location>
        <begin position="86"/>
        <end position="107"/>
    </location>
</feature>
<feature type="transmembrane region" description="Helical" evidence="10">
    <location>
        <begin position="189"/>
        <end position="213"/>
    </location>
</feature>
<dbReference type="GO" id="GO:0034203">
    <property type="term" value="P:glycolipid translocation"/>
    <property type="evidence" value="ECO:0007669"/>
    <property type="project" value="TreeGrafter"/>
</dbReference>
<evidence type="ECO:0000256" key="8">
    <source>
        <dbReference type="ARBA" id="ARBA00044793"/>
    </source>
</evidence>
<feature type="transmembrane region" description="Helical" evidence="10">
    <location>
        <begin position="329"/>
        <end position="356"/>
    </location>
</feature>
<comment type="subcellular location">
    <subcellularLocation>
        <location evidence="1 10">Endoplasmic reticulum membrane</location>
        <topology evidence="1 10">Multi-pass membrane protein</topology>
    </subcellularLocation>
</comment>
<keyword evidence="12" id="KW-1185">Reference proteome</keyword>
<comment type="pathway">
    <text evidence="2">Protein modification; protein glycosylation.</text>
</comment>
<accession>M3K0B3</accession>
<sequence length="538" mass="61124">MPDRGKPTNAVNQSAKGVTYLILVQIITKLFTFILNQLIIRYLTPSIIGITTYLDFIYSTILFFSRESIRLSIQRIQSKHQTSQKVINFGILGILLLSVILPIIGYWQFQYSSVIASLYSLPYHQLTILLVVLSIVVEMVIEPIYCLYQFQLDFGKRSKFEGLAVVTKCVVTFVSIMIVKSYFSGDIFSGSAICAFALGQFSYSLTLAICYYASFRQDFKSEENSVKYGLVKVSENDGVSFYFQPEILLMVRGFFVQMIFKQLLTEGDKLLISYLCTIDEQGVYAVVSNYGSMVARLLFQPLEESTRLMFTKLLNDKESKSKYKDSFNYLKLISIFYFNLSLLILFAGLTNGSYLLKLLMGGKASNWAKSNIFDIFPQYITYLPFLAFNGILEALFSSMANNNDLQKFSKFMTLITVIVLIVSYGLIDTLQLRISGLILANILNMVLRIGYCSVKIRQFYISHGMSFSITELIKYIFPSVIVATILWGVQFFIIGWKTTTFVQLVISAGISGILLLSLMVIERDNLKQPLLRLKKKIA</sequence>
<evidence type="ECO:0000256" key="4">
    <source>
        <dbReference type="ARBA" id="ARBA00022692"/>
    </source>
</evidence>
<dbReference type="GO" id="GO:0006488">
    <property type="term" value="P:dolichol-linked oligosaccharide biosynthetic process"/>
    <property type="evidence" value="ECO:0007669"/>
    <property type="project" value="InterPro"/>
</dbReference>
<feature type="transmembrane region" description="Helical" evidence="10">
    <location>
        <begin position="20"/>
        <end position="40"/>
    </location>
</feature>
<evidence type="ECO:0000313" key="11">
    <source>
        <dbReference type="EMBL" id="EMG48725.1"/>
    </source>
</evidence>
<organism evidence="11 12">
    <name type="scientific">Candida maltosa (strain Xu316)</name>
    <name type="common">Yeast</name>
    <dbReference type="NCBI Taxonomy" id="1245528"/>
    <lineage>
        <taxon>Eukaryota</taxon>
        <taxon>Fungi</taxon>
        <taxon>Dikarya</taxon>
        <taxon>Ascomycota</taxon>
        <taxon>Saccharomycotina</taxon>
        <taxon>Pichiomycetes</taxon>
        <taxon>Debaryomycetaceae</taxon>
        <taxon>Candida/Lodderomyces clade</taxon>
        <taxon>Candida</taxon>
    </lineage>
</organism>
<keyword evidence="5 10" id="KW-0256">Endoplasmic reticulum</keyword>
<gene>
    <name evidence="11" type="ORF">G210_0656</name>
</gene>
<keyword evidence="4 10" id="KW-0812">Transmembrane</keyword>
<comment type="function">
    <text evidence="9 10">Intramembrane glycolipid transporter that operates in the biosynthetic pathway of dolichol-linked oligosaccharides, the glycan precursors employed in protein asparagine (N)-glycosylation. The sequential addition of sugars to dolichol pyrophosphate produces dolichol-linked oligosaccharides containing fourteen sugars, including two GlcNAcs, nine mannoses and three glucoses. Once assembled, the oligosaccharide is transferred from the lipid to nascent proteins by oligosaccharyltransferases. The assembly of dolichol-linked oligosaccharides begins on the cytosolic side of the endoplasmic reticulum membrane and finishes in its lumen. RFT1 could mediate the translocation of the cytosolically oriented intermediate DolPP-GlcNAc2Man5, produced by ALG11, into the ER lumen where dolichol-linked oligosaccharides assembly continues. However, the intramembrane lipid transporter activity could not be confirmed in vitro.</text>
</comment>
<dbReference type="GO" id="GO:0005789">
    <property type="term" value="C:endoplasmic reticulum membrane"/>
    <property type="evidence" value="ECO:0007669"/>
    <property type="project" value="UniProtKB-SubCell"/>
</dbReference>
<dbReference type="Pfam" id="PF04506">
    <property type="entry name" value="Rft-1"/>
    <property type="match status" value="1"/>
</dbReference>
<dbReference type="InterPro" id="IPR007594">
    <property type="entry name" value="RFT1"/>
</dbReference>
<evidence type="ECO:0000256" key="1">
    <source>
        <dbReference type="ARBA" id="ARBA00004477"/>
    </source>
</evidence>
<feature type="transmembrane region" description="Helical" evidence="10">
    <location>
        <begin position="472"/>
        <end position="494"/>
    </location>
</feature>
<evidence type="ECO:0000256" key="9">
    <source>
        <dbReference type="ARBA" id="ARBA00045912"/>
    </source>
</evidence>
<evidence type="ECO:0000313" key="12">
    <source>
        <dbReference type="Proteomes" id="UP000011777"/>
    </source>
</evidence>
<feature type="transmembrane region" description="Helical" evidence="10">
    <location>
        <begin position="376"/>
        <end position="396"/>
    </location>
</feature>
<feature type="transmembrane region" description="Helical" evidence="10">
    <location>
        <begin position="46"/>
        <end position="65"/>
    </location>
</feature>
<keyword evidence="10" id="KW-0813">Transport</keyword>
<proteinExistence type="inferred from homology"/>
<evidence type="ECO:0000256" key="6">
    <source>
        <dbReference type="ARBA" id="ARBA00022989"/>
    </source>
</evidence>
<evidence type="ECO:0000256" key="10">
    <source>
        <dbReference type="RuleBase" id="RU365067"/>
    </source>
</evidence>
<dbReference type="EMBL" id="AOGT01000995">
    <property type="protein sequence ID" value="EMG48725.1"/>
    <property type="molecule type" value="Genomic_DNA"/>
</dbReference>
<evidence type="ECO:0000256" key="2">
    <source>
        <dbReference type="ARBA" id="ARBA00004922"/>
    </source>
</evidence>
<dbReference type="AlphaFoldDB" id="M3K0B3"/>
<reference evidence="11 12" key="1">
    <citation type="submission" date="2013-02" db="EMBL/GenBank/DDBJ databases">
        <title>Genome sequence of Candida maltosa Xu316, a potential industrial strain for xylitol and ethanol production.</title>
        <authorList>
            <person name="Yu J."/>
            <person name="Wang Q."/>
            <person name="Geng X."/>
            <person name="Bao W."/>
            <person name="He P."/>
            <person name="Cai J."/>
        </authorList>
    </citation>
    <scope>NUCLEOTIDE SEQUENCE [LARGE SCALE GENOMIC DNA]</scope>
    <source>
        <strain evidence="12">Xu316</strain>
    </source>
</reference>
<comment type="similarity">
    <text evidence="3 10">Belongs to the RFT1 family.</text>
</comment>
<protein>
    <recommendedName>
        <fullName evidence="8 10">Man(5)GlcNAc(2)-PP-dolichol translocation protein RFT1</fullName>
    </recommendedName>
</protein>
<dbReference type="OrthoDB" id="9979195at2759"/>
<dbReference type="STRING" id="1245528.M3K0B3"/>
<evidence type="ECO:0000256" key="5">
    <source>
        <dbReference type="ARBA" id="ARBA00022824"/>
    </source>
</evidence>
<dbReference type="Proteomes" id="UP000011777">
    <property type="component" value="Unassembled WGS sequence"/>
</dbReference>
<name>M3K0B3_CANMX</name>
<feature type="transmembrane region" description="Helical" evidence="10">
    <location>
        <begin position="433"/>
        <end position="451"/>
    </location>
</feature>
<evidence type="ECO:0000256" key="3">
    <source>
        <dbReference type="ARBA" id="ARBA00010288"/>
    </source>
</evidence>
<dbReference type="eggNOG" id="KOG2864">
    <property type="taxonomic scope" value="Eukaryota"/>
</dbReference>
<comment type="caution">
    <text evidence="11">The sequence shown here is derived from an EMBL/GenBank/DDBJ whole genome shotgun (WGS) entry which is preliminary data.</text>
</comment>
<keyword evidence="7 10" id="KW-0472">Membrane</keyword>
<keyword evidence="6 10" id="KW-1133">Transmembrane helix</keyword>
<dbReference type="PANTHER" id="PTHR13117:SF5">
    <property type="entry name" value="PROTEIN RFT1 HOMOLOG"/>
    <property type="match status" value="1"/>
</dbReference>
<evidence type="ECO:0000256" key="7">
    <source>
        <dbReference type="ARBA" id="ARBA00023136"/>
    </source>
</evidence>